<dbReference type="EMBL" id="GBRH01203952">
    <property type="protein sequence ID" value="JAD93943.1"/>
    <property type="molecule type" value="Transcribed_RNA"/>
</dbReference>
<organism evidence="2">
    <name type="scientific">Arundo donax</name>
    <name type="common">Giant reed</name>
    <name type="synonym">Donax arundinaceus</name>
    <dbReference type="NCBI Taxonomy" id="35708"/>
    <lineage>
        <taxon>Eukaryota</taxon>
        <taxon>Viridiplantae</taxon>
        <taxon>Streptophyta</taxon>
        <taxon>Embryophyta</taxon>
        <taxon>Tracheophyta</taxon>
        <taxon>Spermatophyta</taxon>
        <taxon>Magnoliopsida</taxon>
        <taxon>Liliopsida</taxon>
        <taxon>Poales</taxon>
        <taxon>Poaceae</taxon>
        <taxon>PACMAD clade</taxon>
        <taxon>Arundinoideae</taxon>
        <taxon>Arundineae</taxon>
        <taxon>Arundo</taxon>
    </lineage>
</organism>
<dbReference type="AlphaFoldDB" id="A0A0A9E4I9"/>
<protein>
    <submittedName>
        <fullName evidence="2">Uncharacterized protein</fullName>
    </submittedName>
</protein>
<feature type="region of interest" description="Disordered" evidence="1">
    <location>
        <begin position="88"/>
        <end position="154"/>
    </location>
</feature>
<feature type="region of interest" description="Disordered" evidence="1">
    <location>
        <begin position="1"/>
        <end position="24"/>
    </location>
</feature>
<proteinExistence type="predicted"/>
<evidence type="ECO:0000313" key="2">
    <source>
        <dbReference type="EMBL" id="JAD93943.1"/>
    </source>
</evidence>
<sequence>MKWRQRKGKRRGKRTPQRVSHLKHHAGNRLKRLQLTLKRWKMLQVILQNAVEPVVVKRGPQRKKQAKKDSDDEEEFVLALKDHLAAFSLNDPSPDRSAMETDITDELQNENEGRKAPSKRGAAKKASSSLAERAPAQGKAMRQKKDRRDDQAHR</sequence>
<name>A0A0A9E4I9_ARUDO</name>
<reference evidence="2" key="1">
    <citation type="submission" date="2014-09" db="EMBL/GenBank/DDBJ databases">
        <authorList>
            <person name="Magalhaes I.L.F."/>
            <person name="Oliveira U."/>
            <person name="Santos F.R."/>
            <person name="Vidigal T.H.D.A."/>
            <person name="Brescovit A.D."/>
            <person name="Santos A.J."/>
        </authorList>
    </citation>
    <scope>NUCLEOTIDE SEQUENCE</scope>
    <source>
        <tissue evidence="2">Shoot tissue taken approximately 20 cm above the soil surface</tissue>
    </source>
</reference>
<feature type="compositionally biased region" description="Low complexity" evidence="1">
    <location>
        <begin position="124"/>
        <end position="134"/>
    </location>
</feature>
<evidence type="ECO:0000256" key="1">
    <source>
        <dbReference type="SAM" id="MobiDB-lite"/>
    </source>
</evidence>
<reference evidence="2" key="2">
    <citation type="journal article" date="2015" name="Data Brief">
        <title>Shoot transcriptome of the giant reed, Arundo donax.</title>
        <authorList>
            <person name="Barrero R.A."/>
            <person name="Guerrero F.D."/>
            <person name="Moolhuijzen P."/>
            <person name="Goolsby J.A."/>
            <person name="Tidwell J."/>
            <person name="Bellgard S.E."/>
            <person name="Bellgard M.I."/>
        </authorList>
    </citation>
    <scope>NUCLEOTIDE SEQUENCE</scope>
    <source>
        <tissue evidence="2">Shoot tissue taken approximately 20 cm above the soil surface</tissue>
    </source>
</reference>
<accession>A0A0A9E4I9</accession>